<reference evidence="1 2" key="1">
    <citation type="journal article" date="2019" name="Commun. Biol.">
        <title>The bagworm genome reveals a unique fibroin gene that provides high tensile strength.</title>
        <authorList>
            <person name="Kono N."/>
            <person name="Nakamura H."/>
            <person name="Ohtoshi R."/>
            <person name="Tomita M."/>
            <person name="Numata K."/>
            <person name="Arakawa K."/>
        </authorList>
    </citation>
    <scope>NUCLEOTIDE SEQUENCE [LARGE SCALE GENOMIC DNA]</scope>
</reference>
<keyword evidence="2" id="KW-1185">Reference proteome</keyword>
<sequence length="95" mass="10711">MVSGRSYINTYSRAKRVCETPEKWVVIDAHGHSQLEKSQRCVASLSGRNRTSYGGRNRVTEGRGLGPKTLKLCPAICLPFGLLDFCPFIHPWLYQ</sequence>
<comment type="caution">
    <text evidence="1">The sequence shown here is derived from an EMBL/GenBank/DDBJ whole genome shotgun (WGS) entry which is preliminary data.</text>
</comment>
<protein>
    <submittedName>
        <fullName evidence="1">Uncharacterized protein</fullName>
    </submittedName>
</protein>
<organism evidence="1 2">
    <name type="scientific">Eumeta variegata</name>
    <name type="common">Bagworm moth</name>
    <name type="synonym">Eumeta japonica</name>
    <dbReference type="NCBI Taxonomy" id="151549"/>
    <lineage>
        <taxon>Eukaryota</taxon>
        <taxon>Metazoa</taxon>
        <taxon>Ecdysozoa</taxon>
        <taxon>Arthropoda</taxon>
        <taxon>Hexapoda</taxon>
        <taxon>Insecta</taxon>
        <taxon>Pterygota</taxon>
        <taxon>Neoptera</taxon>
        <taxon>Endopterygota</taxon>
        <taxon>Lepidoptera</taxon>
        <taxon>Glossata</taxon>
        <taxon>Ditrysia</taxon>
        <taxon>Tineoidea</taxon>
        <taxon>Psychidae</taxon>
        <taxon>Oiketicinae</taxon>
        <taxon>Eumeta</taxon>
    </lineage>
</organism>
<evidence type="ECO:0000313" key="2">
    <source>
        <dbReference type="Proteomes" id="UP000299102"/>
    </source>
</evidence>
<evidence type="ECO:0000313" key="1">
    <source>
        <dbReference type="EMBL" id="GBP32492.1"/>
    </source>
</evidence>
<accession>A0A4C1V2G9</accession>
<name>A0A4C1V2G9_EUMVA</name>
<gene>
    <name evidence="1" type="ORF">EVAR_24656_1</name>
</gene>
<dbReference type="Proteomes" id="UP000299102">
    <property type="component" value="Unassembled WGS sequence"/>
</dbReference>
<proteinExistence type="predicted"/>
<dbReference type="EMBL" id="BGZK01000260">
    <property type="protein sequence ID" value="GBP32492.1"/>
    <property type="molecule type" value="Genomic_DNA"/>
</dbReference>
<dbReference type="AlphaFoldDB" id="A0A4C1V2G9"/>